<organism evidence="1 2">
    <name type="scientific">Micromonospora solifontis</name>
    <dbReference type="NCBI Taxonomy" id="2487138"/>
    <lineage>
        <taxon>Bacteria</taxon>
        <taxon>Bacillati</taxon>
        <taxon>Actinomycetota</taxon>
        <taxon>Actinomycetes</taxon>
        <taxon>Micromonosporales</taxon>
        <taxon>Micromonosporaceae</taxon>
        <taxon>Micromonospora</taxon>
    </lineage>
</organism>
<dbReference type="RefSeq" id="WP_123241579.1">
    <property type="nucleotide sequence ID" value="NZ_JAAHBY010000038.1"/>
</dbReference>
<name>A0ABX9WH88_9ACTN</name>
<accession>A0ABX9WH88</accession>
<sequence length="74" mass="8001">MSPHDRRLALTRPDTLDTRVARVELASAYGDLGRERDRVSLLEPVILAYVAAGRTDDAIAVAARYPMPGGPEPA</sequence>
<evidence type="ECO:0000313" key="1">
    <source>
        <dbReference type="EMBL" id="RNL98298.1"/>
    </source>
</evidence>
<dbReference type="EMBL" id="RJLN01000038">
    <property type="protein sequence ID" value="RNL98298.1"/>
    <property type="molecule type" value="Genomic_DNA"/>
</dbReference>
<comment type="caution">
    <text evidence="1">The sequence shown here is derived from an EMBL/GenBank/DDBJ whole genome shotgun (WGS) entry which is preliminary data.</text>
</comment>
<evidence type="ECO:0000313" key="2">
    <source>
        <dbReference type="Proteomes" id="UP000280698"/>
    </source>
</evidence>
<gene>
    <name evidence="1" type="ORF">EFE23_15190</name>
</gene>
<proteinExistence type="predicted"/>
<dbReference type="Proteomes" id="UP000280698">
    <property type="component" value="Unassembled WGS sequence"/>
</dbReference>
<protein>
    <recommendedName>
        <fullName evidence="3">Transcriptional regulator</fullName>
    </recommendedName>
</protein>
<reference evidence="1 2" key="1">
    <citation type="submission" date="2018-11" db="EMBL/GenBank/DDBJ databases">
        <title>Micromonospora sp. PPF5-17, a new actinomycetes isolated from a hot spring soil.</title>
        <authorList>
            <person name="Thawai C."/>
        </authorList>
    </citation>
    <scope>NUCLEOTIDE SEQUENCE [LARGE SCALE GENOMIC DNA]</scope>
    <source>
        <strain evidence="1 2">PPF5-17</strain>
    </source>
</reference>
<keyword evidence="2" id="KW-1185">Reference proteome</keyword>
<evidence type="ECO:0008006" key="3">
    <source>
        <dbReference type="Google" id="ProtNLM"/>
    </source>
</evidence>